<gene>
    <name evidence="1" type="ORF">CWO92_18185</name>
</gene>
<dbReference type="Proteomes" id="UP000233440">
    <property type="component" value="Unassembled WGS sequence"/>
</dbReference>
<accession>A0A2N3LGG5</accession>
<name>A0A2N3LGG5_9BACI</name>
<evidence type="ECO:0000313" key="2">
    <source>
        <dbReference type="Proteomes" id="UP000233440"/>
    </source>
</evidence>
<comment type="caution">
    <text evidence="1">The sequence shown here is derived from an EMBL/GenBank/DDBJ whole genome shotgun (WGS) entry which is preliminary data.</text>
</comment>
<evidence type="ECO:0000313" key="1">
    <source>
        <dbReference type="EMBL" id="PKR83711.1"/>
    </source>
</evidence>
<reference evidence="1 2" key="1">
    <citation type="submission" date="2017-11" db="EMBL/GenBank/DDBJ databases">
        <title>Bacillus camelliae sp. nov., isolated from pu'er tea.</title>
        <authorList>
            <person name="Niu L."/>
        </authorList>
    </citation>
    <scope>NUCLEOTIDE SEQUENCE [LARGE SCALE GENOMIC DNA]</scope>
    <source>
        <strain evidence="1 2">7578-1</strain>
    </source>
</reference>
<proteinExistence type="predicted"/>
<protein>
    <submittedName>
        <fullName evidence="1">Uncharacterized protein</fullName>
    </submittedName>
</protein>
<dbReference type="AlphaFoldDB" id="A0A2N3LGG5"/>
<dbReference type="EMBL" id="PIQO01000016">
    <property type="protein sequence ID" value="PKR83711.1"/>
    <property type="molecule type" value="Genomic_DNA"/>
</dbReference>
<keyword evidence="2" id="KW-1185">Reference proteome</keyword>
<sequence length="63" mass="7505">MNQEKRKSNDFGSRKRTLEFSASIFVIDCKRLWKLAPVFQKYVTLNLVYLGQRVGKWIIKLKN</sequence>
<organism evidence="1 2">
    <name type="scientific">Heyndrickxia camelliae</name>
    <dbReference type="NCBI Taxonomy" id="1707093"/>
    <lineage>
        <taxon>Bacteria</taxon>
        <taxon>Bacillati</taxon>
        <taxon>Bacillota</taxon>
        <taxon>Bacilli</taxon>
        <taxon>Bacillales</taxon>
        <taxon>Bacillaceae</taxon>
        <taxon>Heyndrickxia</taxon>
    </lineage>
</organism>